<dbReference type="RefSeq" id="WP_244821891.1">
    <property type="nucleotide sequence ID" value="NZ_CP112998.1"/>
</dbReference>
<protein>
    <submittedName>
        <fullName evidence="1">Uncharacterized protein</fullName>
    </submittedName>
</protein>
<proteinExistence type="predicted"/>
<evidence type="ECO:0000313" key="2">
    <source>
        <dbReference type="Proteomes" id="UP001164653"/>
    </source>
</evidence>
<dbReference type="KEGG" id="dpf:ON006_31535"/>
<sequence>MKSNQTVNKDNIITLIVEGEGNSLWGRVQYEDNLIVDEASSIEQLKINMQQLLFDFHDLNADSYEFRIEYDLTVFFQQFDFLKVTKIAEVSGLNGSLVRQYASGKKYPSAKQVEKIENAIKQLAHRLEQVHIYAH</sequence>
<gene>
    <name evidence="1" type="ORF">ON006_31535</name>
</gene>
<reference evidence="1" key="1">
    <citation type="submission" date="2022-11" db="EMBL/GenBank/DDBJ databases">
        <title>Dyadobacter pollutisoli sp. nov., isolated from plastic dumped soil.</title>
        <authorList>
            <person name="Kim J.M."/>
            <person name="Kim K.R."/>
            <person name="Lee J.K."/>
            <person name="Hao L."/>
            <person name="Jeon C.O."/>
        </authorList>
    </citation>
    <scope>NUCLEOTIDE SEQUENCE</scope>
    <source>
        <strain evidence="1">U1</strain>
    </source>
</reference>
<accession>A0A9E8N940</accession>
<dbReference type="AlphaFoldDB" id="A0A9E8N940"/>
<dbReference type="Proteomes" id="UP001164653">
    <property type="component" value="Chromosome"/>
</dbReference>
<keyword evidence="2" id="KW-1185">Reference proteome</keyword>
<organism evidence="1 2">
    <name type="scientific">Dyadobacter pollutisoli</name>
    <dbReference type="NCBI Taxonomy" id="2910158"/>
    <lineage>
        <taxon>Bacteria</taxon>
        <taxon>Pseudomonadati</taxon>
        <taxon>Bacteroidota</taxon>
        <taxon>Cytophagia</taxon>
        <taxon>Cytophagales</taxon>
        <taxon>Spirosomataceae</taxon>
        <taxon>Dyadobacter</taxon>
    </lineage>
</organism>
<evidence type="ECO:0000313" key="1">
    <source>
        <dbReference type="EMBL" id="WAC12244.1"/>
    </source>
</evidence>
<dbReference type="EMBL" id="CP112998">
    <property type="protein sequence ID" value="WAC12244.1"/>
    <property type="molecule type" value="Genomic_DNA"/>
</dbReference>
<name>A0A9E8N940_9BACT</name>